<accession>A0A0A0LY33</accession>
<proteinExistence type="predicted"/>
<dbReference type="AlphaFoldDB" id="A0A0A0LY33"/>
<reference evidence="1 2" key="2">
    <citation type="journal article" date="2009" name="PLoS ONE">
        <title>An integrated genetic and cytogenetic map of the cucumber genome.</title>
        <authorList>
            <person name="Ren Y."/>
            <person name="Zhang Z."/>
            <person name="Liu J."/>
            <person name="Staub J.E."/>
            <person name="Han Y."/>
            <person name="Cheng Z."/>
            <person name="Li X."/>
            <person name="Lu J."/>
            <person name="Miao H."/>
            <person name="Kang H."/>
            <person name="Xie B."/>
            <person name="Gu X."/>
            <person name="Wang X."/>
            <person name="Du Y."/>
            <person name="Jin W."/>
            <person name="Huang S."/>
        </authorList>
    </citation>
    <scope>NUCLEOTIDE SEQUENCE [LARGE SCALE GENOMIC DNA]</scope>
    <source>
        <strain evidence="2">cv. 9930</strain>
    </source>
</reference>
<gene>
    <name evidence="1" type="ORF">Csa_1G690185</name>
</gene>
<sequence length="109" mass="12144">MDLNNFIYLTASNFLICVPPSFTGRHTRASYATRFLFSVGPVQMGARTAKNRPKSTLPDPDSSKTESILSLMTLTAPWKVSGFKKFNNLRRISSKLGLRMDFSGTPLPE</sequence>
<reference evidence="1 2" key="3">
    <citation type="journal article" date="2010" name="BMC Genomics">
        <title>Transcriptome sequencing and comparative analysis of cucumber flowers with different sex types.</title>
        <authorList>
            <person name="Guo S."/>
            <person name="Zheng Y."/>
            <person name="Joung J.G."/>
            <person name="Liu S."/>
            <person name="Zhang Z."/>
            <person name="Crasta O.R."/>
            <person name="Sobral B.W."/>
            <person name="Xu Y."/>
            <person name="Huang S."/>
            <person name="Fei Z."/>
        </authorList>
    </citation>
    <scope>NUCLEOTIDE SEQUENCE [LARGE SCALE GENOMIC DNA]</scope>
    <source>
        <strain evidence="2">cv. 9930</strain>
    </source>
</reference>
<reference evidence="1 2" key="4">
    <citation type="journal article" date="2011" name="BMC Genomics">
        <title>RNA-Seq improves annotation of protein-coding genes in the cucumber genome.</title>
        <authorList>
            <person name="Li Z."/>
            <person name="Zhang Z."/>
            <person name="Yan P."/>
            <person name="Huang S."/>
            <person name="Fei Z."/>
            <person name="Lin K."/>
        </authorList>
    </citation>
    <scope>NUCLEOTIDE SEQUENCE [LARGE SCALE GENOMIC DNA]</scope>
    <source>
        <strain evidence="2">cv. 9930</strain>
    </source>
</reference>
<organism evidence="1 2">
    <name type="scientific">Cucumis sativus</name>
    <name type="common">Cucumber</name>
    <dbReference type="NCBI Taxonomy" id="3659"/>
    <lineage>
        <taxon>Eukaryota</taxon>
        <taxon>Viridiplantae</taxon>
        <taxon>Streptophyta</taxon>
        <taxon>Embryophyta</taxon>
        <taxon>Tracheophyta</taxon>
        <taxon>Spermatophyta</taxon>
        <taxon>Magnoliopsida</taxon>
        <taxon>eudicotyledons</taxon>
        <taxon>Gunneridae</taxon>
        <taxon>Pentapetalae</taxon>
        <taxon>rosids</taxon>
        <taxon>fabids</taxon>
        <taxon>Cucurbitales</taxon>
        <taxon>Cucurbitaceae</taxon>
        <taxon>Benincaseae</taxon>
        <taxon>Cucumis</taxon>
    </lineage>
</organism>
<protein>
    <submittedName>
        <fullName evidence="1">Uncharacterized protein</fullName>
    </submittedName>
</protein>
<reference evidence="1 2" key="1">
    <citation type="journal article" date="2009" name="Nat. Genet.">
        <title>The genome of the cucumber, Cucumis sativus L.</title>
        <authorList>
            <person name="Huang S."/>
            <person name="Li R."/>
            <person name="Zhang Z."/>
            <person name="Li L."/>
            <person name="Gu X."/>
            <person name="Fan W."/>
            <person name="Lucas W.J."/>
            <person name="Wang X."/>
            <person name="Xie B."/>
            <person name="Ni P."/>
            <person name="Ren Y."/>
            <person name="Zhu H."/>
            <person name="Li J."/>
            <person name="Lin K."/>
            <person name="Jin W."/>
            <person name="Fei Z."/>
            <person name="Li G."/>
            <person name="Staub J."/>
            <person name="Kilian A."/>
            <person name="van der Vossen E.A."/>
            <person name="Wu Y."/>
            <person name="Guo J."/>
            <person name="He J."/>
            <person name="Jia Z."/>
            <person name="Ren Y."/>
            <person name="Tian G."/>
            <person name="Lu Y."/>
            <person name="Ruan J."/>
            <person name="Qian W."/>
            <person name="Wang M."/>
            <person name="Huang Q."/>
            <person name="Li B."/>
            <person name="Xuan Z."/>
            <person name="Cao J."/>
            <person name="Asan"/>
            <person name="Wu Z."/>
            <person name="Zhang J."/>
            <person name="Cai Q."/>
            <person name="Bai Y."/>
            <person name="Zhao B."/>
            <person name="Han Y."/>
            <person name="Li Y."/>
            <person name="Li X."/>
            <person name="Wang S."/>
            <person name="Shi Q."/>
            <person name="Liu S."/>
            <person name="Cho W.K."/>
            <person name="Kim J.Y."/>
            <person name="Xu Y."/>
            <person name="Heller-Uszynska K."/>
            <person name="Miao H."/>
            <person name="Cheng Z."/>
            <person name="Zhang S."/>
            <person name="Wu J."/>
            <person name="Yang Y."/>
            <person name="Kang H."/>
            <person name="Li M."/>
            <person name="Liang H."/>
            <person name="Ren X."/>
            <person name="Shi Z."/>
            <person name="Wen M."/>
            <person name="Jian M."/>
            <person name="Yang H."/>
            <person name="Zhang G."/>
            <person name="Yang Z."/>
            <person name="Chen R."/>
            <person name="Liu S."/>
            <person name="Li J."/>
            <person name="Ma L."/>
            <person name="Liu H."/>
            <person name="Zhou Y."/>
            <person name="Zhao J."/>
            <person name="Fang X."/>
            <person name="Li G."/>
            <person name="Fang L."/>
            <person name="Li Y."/>
            <person name="Liu D."/>
            <person name="Zheng H."/>
            <person name="Zhang Y."/>
            <person name="Qin N."/>
            <person name="Li Z."/>
            <person name="Yang G."/>
            <person name="Yang S."/>
            <person name="Bolund L."/>
            <person name="Kristiansen K."/>
            <person name="Zheng H."/>
            <person name="Li S."/>
            <person name="Zhang X."/>
            <person name="Yang H."/>
            <person name="Wang J."/>
            <person name="Sun R."/>
            <person name="Zhang B."/>
            <person name="Jiang S."/>
            <person name="Wang J."/>
            <person name="Du Y."/>
            <person name="Li S."/>
        </authorList>
    </citation>
    <scope>NUCLEOTIDE SEQUENCE [LARGE SCALE GENOMIC DNA]</scope>
    <source>
        <strain evidence="2">cv. 9930</strain>
    </source>
</reference>
<dbReference type="EMBL" id="CM002922">
    <property type="protein sequence ID" value="KGN66780.1"/>
    <property type="molecule type" value="Genomic_DNA"/>
</dbReference>
<dbReference type="Proteomes" id="UP000029981">
    <property type="component" value="Chromosome 1"/>
</dbReference>
<evidence type="ECO:0000313" key="2">
    <source>
        <dbReference type="Proteomes" id="UP000029981"/>
    </source>
</evidence>
<name>A0A0A0LY33_CUCSA</name>
<dbReference type="Gramene" id="KGN66780">
    <property type="protein sequence ID" value="KGN66780"/>
    <property type="gene ID" value="Csa_1G690185"/>
</dbReference>
<keyword evidence="2" id="KW-1185">Reference proteome</keyword>
<evidence type="ECO:0000313" key="1">
    <source>
        <dbReference type="EMBL" id="KGN66780.1"/>
    </source>
</evidence>